<evidence type="ECO:0000256" key="5">
    <source>
        <dbReference type="ARBA" id="ARBA00022826"/>
    </source>
</evidence>
<dbReference type="EMBL" id="OZ019906">
    <property type="protein sequence ID" value="CAK9203438.1"/>
    <property type="molecule type" value="Genomic_DNA"/>
</dbReference>
<evidence type="ECO:0000259" key="14">
    <source>
        <dbReference type="PROSITE" id="PS50042"/>
    </source>
</evidence>
<gene>
    <name evidence="16" type="ORF">CSSPTR1EN2_LOCUS6886</name>
</gene>
<keyword evidence="11" id="KW-0040">ANK repeat</keyword>
<evidence type="ECO:0000256" key="8">
    <source>
        <dbReference type="ARBA" id="ARBA00023065"/>
    </source>
</evidence>
<keyword evidence="6" id="KW-0851">Voltage-gated channel</keyword>
<evidence type="ECO:0000256" key="13">
    <source>
        <dbReference type="SAM" id="Phobius"/>
    </source>
</evidence>
<keyword evidence="10" id="KW-0407">Ion channel</keyword>
<feature type="compositionally biased region" description="Polar residues" evidence="12">
    <location>
        <begin position="774"/>
        <end position="792"/>
    </location>
</feature>
<keyword evidence="8" id="KW-0406">Ion transport</keyword>
<feature type="transmembrane region" description="Helical" evidence="13">
    <location>
        <begin position="99"/>
        <end position="118"/>
    </location>
</feature>
<feature type="repeat" description="ANK" evidence="11">
    <location>
        <begin position="592"/>
        <end position="624"/>
    </location>
</feature>
<dbReference type="InterPro" id="IPR000595">
    <property type="entry name" value="cNMP-bd_dom"/>
</dbReference>
<feature type="transmembrane region" description="Helical" evidence="13">
    <location>
        <begin position="229"/>
        <end position="254"/>
    </location>
</feature>
<feature type="domain" description="Cyclic nucleotide-binding" evidence="14">
    <location>
        <begin position="414"/>
        <end position="533"/>
    </location>
</feature>
<dbReference type="Gene3D" id="1.10.287.630">
    <property type="entry name" value="Helix hairpin bin"/>
    <property type="match status" value="1"/>
</dbReference>
<feature type="transmembrane region" description="Helical" evidence="13">
    <location>
        <begin position="312"/>
        <end position="337"/>
    </location>
</feature>
<dbReference type="PROSITE" id="PS50088">
    <property type="entry name" value="ANK_REPEAT"/>
    <property type="match status" value="4"/>
</dbReference>
<name>A0ABP0TRU2_9BRYO</name>
<evidence type="ECO:0000256" key="12">
    <source>
        <dbReference type="SAM" id="MobiDB-lite"/>
    </source>
</evidence>
<feature type="transmembrane region" description="Helical" evidence="13">
    <location>
        <begin position="281"/>
        <end position="300"/>
    </location>
</feature>
<feature type="transmembrane region" description="Helical" evidence="13">
    <location>
        <begin position="170"/>
        <end position="189"/>
    </location>
</feature>
<accession>A0ABP0TRU2</accession>
<evidence type="ECO:0000256" key="11">
    <source>
        <dbReference type="PROSITE-ProRule" id="PRU00023"/>
    </source>
</evidence>
<feature type="compositionally biased region" description="Polar residues" evidence="12">
    <location>
        <begin position="754"/>
        <end position="765"/>
    </location>
</feature>
<dbReference type="Pfam" id="PF11834">
    <property type="entry name" value="KHA"/>
    <property type="match status" value="1"/>
</dbReference>
<keyword evidence="3" id="KW-0813">Transport</keyword>
<dbReference type="Proteomes" id="UP001497512">
    <property type="component" value="Chromosome 14"/>
</dbReference>
<dbReference type="PRINTS" id="PR01463">
    <property type="entry name" value="EAGCHANLFMLY"/>
</dbReference>
<keyword evidence="17" id="KW-1185">Reference proteome</keyword>
<dbReference type="Pfam" id="PF12796">
    <property type="entry name" value="Ank_2"/>
    <property type="match status" value="2"/>
</dbReference>
<dbReference type="SMART" id="SM00100">
    <property type="entry name" value="cNMP"/>
    <property type="match status" value="1"/>
</dbReference>
<dbReference type="InterPro" id="IPR005821">
    <property type="entry name" value="Ion_trans_dom"/>
</dbReference>
<evidence type="ECO:0000256" key="7">
    <source>
        <dbReference type="ARBA" id="ARBA00022989"/>
    </source>
</evidence>
<dbReference type="CDD" id="cd00038">
    <property type="entry name" value="CAP_ED"/>
    <property type="match status" value="1"/>
</dbReference>
<evidence type="ECO:0000256" key="3">
    <source>
        <dbReference type="ARBA" id="ARBA00022448"/>
    </source>
</evidence>
<evidence type="ECO:0000256" key="9">
    <source>
        <dbReference type="ARBA" id="ARBA00023136"/>
    </source>
</evidence>
<protein>
    <recommendedName>
        <fullName evidence="18">Potassium channel AKT1</fullName>
    </recommendedName>
</protein>
<keyword evidence="9 13" id="KW-0472">Membrane</keyword>
<proteinExistence type="inferred from homology"/>
<organism evidence="16 17">
    <name type="scientific">Sphagnum troendelagicum</name>
    <dbReference type="NCBI Taxonomy" id="128251"/>
    <lineage>
        <taxon>Eukaryota</taxon>
        <taxon>Viridiplantae</taxon>
        <taxon>Streptophyta</taxon>
        <taxon>Embryophyta</taxon>
        <taxon>Bryophyta</taxon>
        <taxon>Sphagnophytina</taxon>
        <taxon>Sphagnopsida</taxon>
        <taxon>Sphagnales</taxon>
        <taxon>Sphagnaceae</taxon>
        <taxon>Sphagnum</taxon>
    </lineage>
</organism>
<keyword evidence="7 13" id="KW-1133">Transmembrane helix</keyword>
<evidence type="ECO:0000256" key="2">
    <source>
        <dbReference type="ARBA" id="ARBA00007929"/>
    </source>
</evidence>
<dbReference type="SUPFAM" id="SSF81324">
    <property type="entry name" value="Voltage-gated potassium channels"/>
    <property type="match status" value="1"/>
</dbReference>
<keyword evidence="5" id="KW-0633">Potassium transport</keyword>
<dbReference type="SMART" id="SM00248">
    <property type="entry name" value="ANK"/>
    <property type="match status" value="6"/>
</dbReference>
<dbReference type="SUPFAM" id="SSF48403">
    <property type="entry name" value="Ankyrin repeat"/>
    <property type="match status" value="1"/>
</dbReference>
<keyword evidence="5" id="KW-0630">Potassium</keyword>
<keyword evidence="4 13" id="KW-0812">Transmembrane</keyword>
<evidence type="ECO:0000256" key="6">
    <source>
        <dbReference type="ARBA" id="ARBA00022882"/>
    </source>
</evidence>
<feature type="region of interest" description="Disordered" evidence="12">
    <location>
        <begin position="751"/>
        <end position="792"/>
    </location>
</feature>
<sequence length="941" mass="105315">MGKAQKVRTFPKCGSRSEAPSFGNTLALGLHCKDYCVIFLKIQENGEETLSRSSSSHDDDSFESGILPALGVSISSAKLINNKYVISPYNPYYRWWENWLVVLVGYSAWVSPFEFGFIQNPRGALLAVDYTVDAFFAIDIILTFFVAYLDKRTFVMVDDLRKIAFRYMRTWLILDVASTVPFAGVAWILTGHQGRGLTYGLLNMLRLWRLRRASALFARIEKDVRFSYFWIRCLKLFLVTLFVCHCAACFYYLLAVRYPKSREGQTWLGAILPDFRQESLWVLYVTSIYWSITTLTTVGYGDLHPVNEREMIFDIFFMLFNLALTAYIIGNMTILITRVTHRTRQYRDSVQAVINFAKRNRLPLQMQEQMLAHMRLKFRTESLEQHETLASLPKALRAAISQHLFLPTVQQVYLFQGTSYNFLCQLVTEMKAEFFPPREDIILLNEAPSVFYILVSGSAEVMVKKDAAEQFLTTVHPGDIVGEIGVLCYIPQPFTVCTRKLSQVLRLDRSVFMCIVQSFPEDGQRIVDNLLQHLRESDDPCFSELSSEIESLLGQGGVDMTTSLCLVAASGNYKLMELLLNQGADPNTTDYSGRTPLVIVSAMGRHDCAALLLDHGADINHADVDGCVPLIEALIARHMELAKLLWERGARLTAAGNIGSFLCAAARDGNLELLQDFLDFGADINEIDSNGLTALHSAVAEGHLHTAKFLISHGANIWKMDNGGLTPLDLACRLDKHEIIAVLRAANKLDPGSFEQSRGQTSSKGLNRGGMSPYTAQCFASRNPSKRNSPGITTLMQRSAQGLAASHGHKALKQLSSTTTLSGFRSPIAKEEAKRKISMRRVTIHPFHPNSKEAFSHGGKLILLPNSLEELLLVAEEKFHNHPTRVLSKDGAVIDDILVVKDEDHLYAVSDQQVHSSPQGDFAEIISNLQAVISRLSIARN</sequence>
<feature type="repeat" description="ANK" evidence="11">
    <location>
        <begin position="657"/>
        <end position="689"/>
    </location>
</feature>
<dbReference type="InterPro" id="IPR003938">
    <property type="entry name" value="K_chnl_volt-dep_EAG/ELK/ERG"/>
</dbReference>
<feature type="transmembrane region" description="Helical" evidence="13">
    <location>
        <begin position="130"/>
        <end position="149"/>
    </location>
</feature>
<evidence type="ECO:0008006" key="18">
    <source>
        <dbReference type="Google" id="ProtNLM"/>
    </source>
</evidence>
<keyword evidence="5" id="KW-0631">Potassium channel</keyword>
<dbReference type="Gene3D" id="1.10.287.70">
    <property type="match status" value="1"/>
</dbReference>
<dbReference type="PROSITE" id="PS50042">
    <property type="entry name" value="CNMP_BINDING_3"/>
    <property type="match status" value="1"/>
</dbReference>
<dbReference type="InterPro" id="IPR002110">
    <property type="entry name" value="Ankyrin_rpt"/>
</dbReference>
<dbReference type="Pfam" id="PF00027">
    <property type="entry name" value="cNMP_binding"/>
    <property type="match status" value="1"/>
</dbReference>
<dbReference type="Pfam" id="PF00520">
    <property type="entry name" value="Ion_trans"/>
    <property type="match status" value="1"/>
</dbReference>
<dbReference type="InterPro" id="IPR018490">
    <property type="entry name" value="cNMP-bd_dom_sf"/>
</dbReference>
<dbReference type="Gene3D" id="1.25.40.20">
    <property type="entry name" value="Ankyrin repeat-containing domain"/>
    <property type="match status" value="2"/>
</dbReference>
<comment type="similarity">
    <text evidence="2">Belongs to the potassium channel family. Plant (TC 1.A.1.4) subfamily.</text>
</comment>
<dbReference type="InterPro" id="IPR014710">
    <property type="entry name" value="RmlC-like_jellyroll"/>
</dbReference>
<dbReference type="PROSITE" id="PS51490">
    <property type="entry name" value="KHA"/>
    <property type="match status" value="1"/>
</dbReference>
<dbReference type="PROSITE" id="PS50297">
    <property type="entry name" value="ANK_REP_REGION"/>
    <property type="match status" value="3"/>
</dbReference>
<feature type="repeat" description="ANK" evidence="11">
    <location>
        <begin position="690"/>
        <end position="722"/>
    </location>
</feature>
<evidence type="ECO:0000313" key="16">
    <source>
        <dbReference type="EMBL" id="CAK9203438.1"/>
    </source>
</evidence>
<dbReference type="Gene3D" id="2.60.120.10">
    <property type="entry name" value="Jelly Rolls"/>
    <property type="match status" value="1"/>
</dbReference>
<feature type="domain" description="KHA" evidence="15">
    <location>
        <begin position="841"/>
        <end position="926"/>
    </location>
</feature>
<dbReference type="SUPFAM" id="SSF51206">
    <property type="entry name" value="cAMP-binding domain-like"/>
    <property type="match status" value="1"/>
</dbReference>
<evidence type="ECO:0000259" key="15">
    <source>
        <dbReference type="PROSITE" id="PS51490"/>
    </source>
</evidence>
<evidence type="ECO:0000313" key="17">
    <source>
        <dbReference type="Proteomes" id="UP001497512"/>
    </source>
</evidence>
<evidence type="ECO:0000256" key="4">
    <source>
        <dbReference type="ARBA" id="ARBA00022692"/>
    </source>
</evidence>
<dbReference type="PANTHER" id="PTHR45743">
    <property type="entry name" value="POTASSIUM CHANNEL AKT1"/>
    <property type="match status" value="1"/>
</dbReference>
<dbReference type="InterPro" id="IPR036770">
    <property type="entry name" value="Ankyrin_rpt-contain_sf"/>
</dbReference>
<dbReference type="InterPro" id="IPR021789">
    <property type="entry name" value="KHA_dom"/>
</dbReference>
<feature type="repeat" description="ANK" evidence="11">
    <location>
        <begin position="559"/>
        <end position="591"/>
    </location>
</feature>
<reference evidence="16" key="1">
    <citation type="submission" date="2024-02" db="EMBL/GenBank/DDBJ databases">
        <authorList>
            <consortium name="ELIXIR-Norway"/>
            <consortium name="Elixir Norway"/>
        </authorList>
    </citation>
    <scope>NUCLEOTIDE SEQUENCE</scope>
</reference>
<evidence type="ECO:0000256" key="1">
    <source>
        <dbReference type="ARBA" id="ARBA00004141"/>
    </source>
</evidence>
<evidence type="ECO:0000256" key="10">
    <source>
        <dbReference type="ARBA" id="ARBA00023303"/>
    </source>
</evidence>
<dbReference type="PANTHER" id="PTHR45743:SF2">
    <property type="entry name" value="POTASSIUM CHANNEL AKT1"/>
    <property type="match status" value="1"/>
</dbReference>
<comment type="subcellular location">
    <subcellularLocation>
        <location evidence="1">Membrane</location>
        <topology evidence="1">Multi-pass membrane protein</topology>
    </subcellularLocation>
</comment>
<dbReference type="InterPro" id="IPR045319">
    <property type="entry name" value="KAT/AKT"/>
</dbReference>